<accession>A0ACB9ZK21</accession>
<dbReference type="Proteomes" id="UP001060085">
    <property type="component" value="Linkage Group LG08"/>
</dbReference>
<dbReference type="EMBL" id="CM044708">
    <property type="protein sequence ID" value="KAI5647930.1"/>
    <property type="molecule type" value="Genomic_DNA"/>
</dbReference>
<keyword evidence="2" id="KW-1185">Reference proteome</keyword>
<protein>
    <submittedName>
        <fullName evidence="1">Uncharacterized protein</fullName>
    </submittedName>
</protein>
<reference evidence="2" key="1">
    <citation type="journal article" date="2023" name="Nat. Plants">
        <title>Single-cell RNA sequencing provides a high-resolution roadmap for understanding the multicellular compartmentation of specialized metabolism.</title>
        <authorList>
            <person name="Sun S."/>
            <person name="Shen X."/>
            <person name="Li Y."/>
            <person name="Li Y."/>
            <person name="Wang S."/>
            <person name="Li R."/>
            <person name="Zhang H."/>
            <person name="Shen G."/>
            <person name="Guo B."/>
            <person name="Wei J."/>
            <person name="Xu J."/>
            <person name="St-Pierre B."/>
            <person name="Chen S."/>
            <person name="Sun C."/>
        </authorList>
    </citation>
    <scope>NUCLEOTIDE SEQUENCE [LARGE SCALE GENOMIC DNA]</scope>
</reference>
<comment type="caution">
    <text evidence="1">The sequence shown here is derived from an EMBL/GenBank/DDBJ whole genome shotgun (WGS) entry which is preliminary data.</text>
</comment>
<proteinExistence type="predicted"/>
<gene>
    <name evidence="1" type="ORF">M9H77_33935</name>
</gene>
<evidence type="ECO:0000313" key="1">
    <source>
        <dbReference type="EMBL" id="KAI5647930.1"/>
    </source>
</evidence>
<organism evidence="1 2">
    <name type="scientific">Catharanthus roseus</name>
    <name type="common">Madagascar periwinkle</name>
    <name type="synonym">Vinca rosea</name>
    <dbReference type="NCBI Taxonomy" id="4058"/>
    <lineage>
        <taxon>Eukaryota</taxon>
        <taxon>Viridiplantae</taxon>
        <taxon>Streptophyta</taxon>
        <taxon>Embryophyta</taxon>
        <taxon>Tracheophyta</taxon>
        <taxon>Spermatophyta</taxon>
        <taxon>Magnoliopsida</taxon>
        <taxon>eudicotyledons</taxon>
        <taxon>Gunneridae</taxon>
        <taxon>Pentapetalae</taxon>
        <taxon>asterids</taxon>
        <taxon>lamiids</taxon>
        <taxon>Gentianales</taxon>
        <taxon>Apocynaceae</taxon>
        <taxon>Rauvolfioideae</taxon>
        <taxon>Vinceae</taxon>
        <taxon>Catharanthinae</taxon>
        <taxon>Catharanthus</taxon>
    </lineage>
</organism>
<evidence type="ECO:0000313" key="2">
    <source>
        <dbReference type="Proteomes" id="UP001060085"/>
    </source>
</evidence>
<name>A0ACB9ZK21_CATRO</name>
<sequence>MDDSTFRNRATSLIEELMELKGKASNEELSIQIKGERLSFLSIRSKIGYILGCLLKQRRKDLNEEISLAVVFARFKESMTRVEIGAKQKGTQDCEKSLVGRFLSHTEISIFGISSLLCGRREVPLAID</sequence>